<feature type="transmembrane region" description="Helical" evidence="6">
    <location>
        <begin position="12"/>
        <end position="32"/>
    </location>
</feature>
<dbReference type="Proteomes" id="UP000683360">
    <property type="component" value="Unassembled WGS sequence"/>
</dbReference>
<dbReference type="AlphaFoldDB" id="A0A8S3TXT0"/>
<dbReference type="PANTHER" id="PTHR19282">
    <property type="entry name" value="TETRASPANIN"/>
    <property type="match status" value="1"/>
</dbReference>
<organism evidence="7 8">
    <name type="scientific">Mytilus edulis</name>
    <name type="common">Blue mussel</name>
    <dbReference type="NCBI Taxonomy" id="6550"/>
    <lineage>
        <taxon>Eukaryota</taxon>
        <taxon>Metazoa</taxon>
        <taxon>Spiralia</taxon>
        <taxon>Lophotrochozoa</taxon>
        <taxon>Mollusca</taxon>
        <taxon>Bivalvia</taxon>
        <taxon>Autobranchia</taxon>
        <taxon>Pteriomorphia</taxon>
        <taxon>Mytilida</taxon>
        <taxon>Mytiloidea</taxon>
        <taxon>Mytilidae</taxon>
        <taxon>Mytilinae</taxon>
        <taxon>Mytilus</taxon>
    </lineage>
</organism>
<evidence type="ECO:0000256" key="3">
    <source>
        <dbReference type="ARBA" id="ARBA00022692"/>
    </source>
</evidence>
<feature type="transmembrane region" description="Helical" evidence="6">
    <location>
        <begin position="81"/>
        <end position="105"/>
    </location>
</feature>
<keyword evidence="5 6" id="KW-0472">Membrane</keyword>
<dbReference type="Gene3D" id="1.10.1450.10">
    <property type="entry name" value="Tetraspanin"/>
    <property type="match status" value="1"/>
</dbReference>
<dbReference type="SUPFAM" id="SSF48652">
    <property type="entry name" value="Tetraspanin"/>
    <property type="match status" value="1"/>
</dbReference>
<keyword evidence="3 6" id="KW-0812">Transmembrane</keyword>
<evidence type="ECO:0000313" key="8">
    <source>
        <dbReference type="Proteomes" id="UP000683360"/>
    </source>
</evidence>
<name>A0A8S3TXT0_MYTED</name>
<dbReference type="InterPro" id="IPR000301">
    <property type="entry name" value="Tetraspanin_animals"/>
</dbReference>
<comment type="subcellular location">
    <subcellularLocation>
        <location evidence="1 6">Membrane</location>
        <topology evidence="1 6">Multi-pass membrane protein</topology>
    </subcellularLocation>
</comment>
<keyword evidence="4 6" id="KW-1133">Transmembrane helix</keyword>
<gene>
    <name evidence="7" type="ORF">MEDL_50846</name>
</gene>
<reference evidence="7" key="1">
    <citation type="submission" date="2021-03" db="EMBL/GenBank/DDBJ databases">
        <authorList>
            <person name="Bekaert M."/>
        </authorList>
    </citation>
    <scope>NUCLEOTIDE SEQUENCE</scope>
</reference>
<evidence type="ECO:0000256" key="5">
    <source>
        <dbReference type="ARBA" id="ARBA00023136"/>
    </source>
</evidence>
<dbReference type="PRINTS" id="PR00259">
    <property type="entry name" value="TMFOUR"/>
</dbReference>
<evidence type="ECO:0000313" key="7">
    <source>
        <dbReference type="EMBL" id="CAG2238437.1"/>
    </source>
</evidence>
<evidence type="ECO:0000256" key="2">
    <source>
        <dbReference type="ARBA" id="ARBA00006840"/>
    </source>
</evidence>
<dbReference type="EMBL" id="CAJPWZ010002434">
    <property type="protein sequence ID" value="CAG2238437.1"/>
    <property type="molecule type" value="Genomic_DNA"/>
</dbReference>
<keyword evidence="8" id="KW-1185">Reference proteome</keyword>
<dbReference type="InterPro" id="IPR008952">
    <property type="entry name" value="Tetraspanin_EC2_sf"/>
</dbReference>
<dbReference type="PANTHER" id="PTHR19282:SF544">
    <property type="entry name" value="TETRASPANIN"/>
    <property type="match status" value="1"/>
</dbReference>
<dbReference type="GO" id="GO:0005886">
    <property type="term" value="C:plasma membrane"/>
    <property type="evidence" value="ECO:0007669"/>
    <property type="project" value="TreeGrafter"/>
</dbReference>
<comment type="similarity">
    <text evidence="2 6">Belongs to the tetraspanin (TM4SF) family.</text>
</comment>
<accession>A0A8S3TXT0</accession>
<sequence length="241" mass="27035">MNGIKCMKTTFAICNILFFIMGIAAMCIGIYLKVSRSDFVEILQSKEFETSSALLISAGIIVIVVALVGFIGAWMNNQCMLGLYFIFVIVIFAMELAAGIIAFIYRKDERVIRRCEKDETRSAWDKLQEKYLCCGVNNYTDWYGVYDIHNYNTLPDSCCGYTGCGQSGGVVAYRISCYEDAKEWIIDNFYLIGAAGVAIGVLQLLLVIVSLALICFIRKEKSYKDYRRRSAGNFGSGIQKL</sequence>
<evidence type="ECO:0000256" key="6">
    <source>
        <dbReference type="RuleBase" id="RU361218"/>
    </source>
</evidence>
<evidence type="ECO:0000256" key="1">
    <source>
        <dbReference type="ARBA" id="ARBA00004141"/>
    </source>
</evidence>
<dbReference type="InterPro" id="IPR018499">
    <property type="entry name" value="Tetraspanin/Peripherin"/>
</dbReference>
<feature type="transmembrane region" description="Helical" evidence="6">
    <location>
        <begin position="52"/>
        <end position="74"/>
    </location>
</feature>
<dbReference type="Pfam" id="PF00335">
    <property type="entry name" value="Tetraspanin"/>
    <property type="match status" value="1"/>
</dbReference>
<dbReference type="OrthoDB" id="432835at2759"/>
<protein>
    <recommendedName>
        <fullName evidence="6">Tetraspanin</fullName>
    </recommendedName>
</protein>
<comment type="caution">
    <text evidence="7">The sequence shown here is derived from an EMBL/GenBank/DDBJ whole genome shotgun (WGS) entry which is preliminary data.</text>
</comment>
<evidence type="ECO:0000256" key="4">
    <source>
        <dbReference type="ARBA" id="ARBA00022989"/>
    </source>
</evidence>
<dbReference type="PIRSF" id="PIRSF002419">
    <property type="entry name" value="Tetraspanin"/>
    <property type="match status" value="1"/>
</dbReference>
<feature type="transmembrane region" description="Helical" evidence="6">
    <location>
        <begin position="189"/>
        <end position="217"/>
    </location>
</feature>
<proteinExistence type="inferred from homology"/>